<dbReference type="Gene3D" id="3.30.70.20">
    <property type="match status" value="1"/>
</dbReference>
<keyword evidence="5" id="KW-0285">Flavoprotein</keyword>
<dbReference type="Pfam" id="PF02662">
    <property type="entry name" value="FlpD"/>
    <property type="match status" value="1"/>
</dbReference>
<comment type="cofactor">
    <cofactor evidence="1">
        <name>FAD</name>
        <dbReference type="ChEBI" id="CHEBI:57692"/>
    </cofactor>
</comment>
<keyword evidence="6" id="KW-0560">Oxidoreductase</keyword>
<gene>
    <name evidence="10" type="ORF">ACFL27_09185</name>
</gene>
<evidence type="ECO:0000256" key="2">
    <source>
        <dbReference type="ARBA" id="ARBA00006561"/>
    </source>
</evidence>
<reference evidence="10 11" key="1">
    <citation type="submission" date="2024-09" db="EMBL/GenBank/DDBJ databases">
        <title>Laminarin stimulates single cell rates of sulfate reduction while oxygen inhibits transcriptomic activity in coastal marine sediment.</title>
        <authorList>
            <person name="Lindsay M."/>
            <person name="Orcutt B."/>
            <person name="Emerson D."/>
            <person name="Stepanauskas R."/>
            <person name="D'Angelo T."/>
        </authorList>
    </citation>
    <scope>NUCLEOTIDE SEQUENCE [LARGE SCALE GENOMIC DNA]</scope>
    <source>
        <strain evidence="10">SAG AM-311-K15</strain>
    </source>
</reference>
<evidence type="ECO:0000256" key="8">
    <source>
        <dbReference type="ARBA" id="ARBA00023014"/>
    </source>
</evidence>
<keyword evidence="3" id="KW-0004">4Fe-4S</keyword>
<keyword evidence="8" id="KW-0411">Iron-sulfur</keyword>
<evidence type="ECO:0000259" key="9">
    <source>
        <dbReference type="PROSITE" id="PS51379"/>
    </source>
</evidence>
<sequence length="814" mass="88954">MDIPGIGVWICDCAGLISDRVDTTLLAEKAQTLENVSLVKRVDILCHSRGLEQLKEELVSSRTVNRILLVGCSPRTSLKFPEERITDIMRSVDLSSDFFEVANVREQAAWLSESRDEATRCALDLMLMAHARLEGVQAGTKQVKIAQKSLVIGAGPAGLQAAKDLAALNQKVTLVERGSYLGGKMCQLPFLFQCEGWPAYCTSLCVGPVHAKDVILNPNVTVNTRAEVSNIVKKEGNFLTTIKKSPRFVNEDTCISCGKCAEICPESCFSVYNTGLFKRKAIDKDFERAVPDCYTIVDQACTRCGDCLEVCPTGAIDIEAEPQTETDTFGAVFLATGLDQYDLKDNPEYNAAAFSDVVSSIQFERILENGLKRPSDGKIPESVVFVQCAGSRASKEKKGTGVPYCSKTCCSITVKQAERLAMANQLVEITIIYYRDIRAYERALENFYRNVRDMGIDFVNGEVLAITGDEDGAMRVKVEAVISEDDELAGEITAEEATILDLEADLIVLAHAQIPERSSAQILKQLGVTCDQFGFPLENQPRIFRPGESFIDRVYVIGSSSGPKVVQHAVEQGGAVVTKALPTLLAGTKGTSKYHSVINVETCSLCRICETICPHGAITITATEAVSDPAFCQACGLCQSACPVHAARLVNLNDKQILDQARVAFSNLASGEPKLLALLCYWCSYAGADLSGVKGFKIPLNFRSIRLRCSSSVSTGLVMALFKTGVDGILIAGCPHKSCHHRWGNYLVDKRIALLKNLFRQLGLSEKRIRFEYIGVPQSELFVKTIESMTTSLRQLGPNPMVSFDRETENLAAM</sequence>
<evidence type="ECO:0000256" key="5">
    <source>
        <dbReference type="ARBA" id="ARBA00022827"/>
    </source>
</evidence>
<comment type="similarity">
    <text evidence="2">Belongs to the HdrA family.</text>
</comment>
<feature type="domain" description="4Fe-4S ferredoxin-type" evidence="9">
    <location>
        <begin position="594"/>
        <end position="623"/>
    </location>
</feature>
<accession>A0ABV6YW07</accession>
<proteinExistence type="inferred from homology"/>
<dbReference type="InterPro" id="IPR017900">
    <property type="entry name" value="4Fe4S_Fe_S_CS"/>
</dbReference>
<keyword evidence="11" id="KW-1185">Reference proteome</keyword>
<keyword evidence="5" id="KW-0274">FAD</keyword>
<dbReference type="PANTHER" id="PTHR43498:SF1">
    <property type="entry name" value="COB--COM HETERODISULFIDE REDUCTASE IRON-SULFUR SUBUNIT A"/>
    <property type="match status" value="1"/>
</dbReference>
<dbReference type="SUPFAM" id="SSF51905">
    <property type="entry name" value="FAD/NAD(P)-binding domain"/>
    <property type="match status" value="1"/>
</dbReference>
<feature type="domain" description="4Fe-4S ferredoxin-type" evidence="9">
    <location>
        <begin position="628"/>
        <end position="652"/>
    </location>
</feature>
<dbReference type="InterPro" id="IPR039650">
    <property type="entry name" value="HdrA-like"/>
</dbReference>
<dbReference type="InterPro" id="IPR003813">
    <property type="entry name" value="MvhD/FlpD"/>
</dbReference>
<evidence type="ECO:0000256" key="4">
    <source>
        <dbReference type="ARBA" id="ARBA00022723"/>
    </source>
</evidence>
<dbReference type="InterPro" id="IPR017896">
    <property type="entry name" value="4Fe4S_Fe-S-bd"/>
</dbReference>
<comment type="caution">
    <text evidence="10">The sequence shown here is derived from an EMBL/GenBank/DDBJ whole genome shotgun (WGS) entry which is preliminary data.</text>
</comment>
<dbReference type="Pfam" id="PF07992">
    <property type="entry name" value="Pyr_redox_2"/>
    <property type="match status" value="1"/>
</dbReference>
<evidence type="ECO:0000313" key="10">
    <source>
        <dbReference type="EMBL" id="MFC1850350.1"/>
    </source>
</evidence>
<dbReference type="PANTHER" id="PTHR43498">
    <property type="entry name" value="FERREDOXIN:COB-COM HETERODISULFIDE REDUCTASE SUBUNIT A"/>
    <property type="match status" value="1"/>
</dbReference>
<dbReference type="PROSITE" id="PS00198">
    <property type="entry name" value="4FE4S_FER_1"/>
    <property type="match status" value="3"/>
</dbReference>
<dbReference type="Pfam" id="PF12838">
    <property type="entry name" value="Fer4_7"/>
    <property type="match status" value="1"/>
</dbReference>
<dbReference type="PROSITE" id="PS51379">
    <property type="entry name" value="4FE4S_FER_2"/>
    <property type="match status" value="4"/>
</dbReference>
<dbReference type="Gene3D" id="3.30.70.3270">
    <property type="match status" value="1"/>
</dbReference>
<evidence type="ECO:0000256" key="6">
    <source>
        <dbReference type="ARBA" id="ARBA00023002"/>
    </source>
</evidence>
<dbReference type="EMBL" id="JBHPBY010000093">
    <property type="protein sequence ID" value="MFC1850350.1"/>
    <property type="molecule type" value="Genomic_DNA"/>
</dbReference>
<name>A0ABV6YW07_UNCC1</name>
<dbReference type="Pfam" id="PF00037">
    <property type="entry name" value="Fer4"/>
    <property type="match status" value="1"/>
</dbReference>
<keyword evidence="7" id="KW-0408">Iron</keyword>
<keyword evidence="4" id="KW-0479">Metal-binding</keyword>
<protein>
    <submittedName>
        <fullName evidence="10">Hydrogenase iron-sulfur subunit</fullName>
    </submittedName>
</protein>
<evidence type="ECO:0000256" key="7">
    <source>
        <dbReference type="ARBA" id="ARBA00023004"/>
    </source>
</evidence>
<organism evidence="10 11">
    <name type="scientific">candidate division CSSED10-310 bacterium</name>
    <dbReference type="NCBI Taxonomy" id="2855610"/>
    <lineage>
        <taxon>Bacteria</taxon>
        <taxon>Bacteria division CSSED10-310</taxon>
    </lineage>
</organism>
<evidence type="ECO:0000256" key="3">
    <source>
        <dbReference type="ARBA" id="ARBA00022485"/>
    </source>
</evidence>
<dbReference type="InterPro" id="IPR036188">
    <property type="entry name" value="FAD/NAD-bd_sf"/>
</dbReference>
<evidence type="ECO:0000256" key="1">
    <source>
        <dbReference type="ARBA" id="ARBA00001974"/>
    </source>
</evidence>
<dbReference type="Gene3D" id="3.40.50.720">
    <property type="entry name" value="NAD(P)-binding Rossmann-like Domain"/>
    <property type="match status" value="1"/>
</dbReference>
<feature type="domain" description="4Fe-4S ferredoxin-type" evidence="9">
    <location>
        <begin position="244"/>
        <end position="274"/>
    </location>
</feature>
<dbReference type="Proteomes" id="UP001594351">
    <property type="component" value="Unassembled WGS sequence"/>
</dbReference>
<dbReference type="SUPFAM" id="SSF54862">
    <property type="entry name" value="4Fe-4S ferredoxins"/>
    <property type="match status" value="1"/>
</dbReference>
<feature type="domain" description="4Fe-4S ferredoxin-type" evidence="9">
    <location>
        <begin position="292"/>
        <end position="321"/>
    </location>
</feature>
<dbReference type="InterPro" id="IPR023753">
    <property type="entry name" value="FAD/NAD-binding_dom"/>
</dbReference>
<evidence type="ECO:0000313" key="11">
    <source>
        <dbReference type="Proteomes" id="UP001594351"/>
    </source>
</evidence>